<evidence type="ECO:0000313" key="2">
    <source>
        <dbReference type="EMBL" id="GGB43869.1"/>
    </source>
</evidence>
<dbReference type="OrthoDB" id="6400670at2"/>
<dbReference type="PRINTS" id="PR00598">
    <property type="entry name" value="HTHMARR"/>
</dbReference>
<dbReference type="Gene3D" id="1.10.10.10">
    <property type="entry name" value="Winged helix-like DNA-binding domain superfamily/Winged helix DNA-binding domain"/>
    <property type="match status" value="1"/>
</dbReference>
<evidence type="ECO:0000259" key="1">
    <source>
        <dbReference type="PROSITE" id="PS50995"/>
    </source>
</evidence>
<dbReference type="Proteomes" id="UP000605148">
    <property type="component" value="Unassembled WGS sequence"/>
</dbReference>
<dbReference type="GO" id="GO:0003700">
    <property type="term" value="F:DNA-binding transcription factor activity"/>
    <property type="evidence" value="ECO:0007669"/>
    <property type="project" value="InterPro"/>
</dbReference>
<dbReference type="SMART" id="SM00347">
    <property type="entry name" value="HTH_MARR"/>
    <property type="match status" value="1"/>
</dbReference>
<dbReference type="PANTHER" id="PTHR33164:SF43">
    <property type="entry name" value="HTH-TYPE TRANSCRIPTIONAL REPRESSOR YETL"/>
    <property type="match status" value="1"/>
</dbReference>
<dbReference type="PROSITE" id="PS50995">
    <property type="entry name" value="HTH_MARR_2"/>
    <property type="match status" value="1"/>
</dbReference>
<sequence>MPDTDLPLYFRLFNEIGIVDQLGRARFEKRLPQGVTVSHFSVLNHLMRVEDGRTPLELARAFQVPKTTVSHWLTGLDTLGFVNLRPNPNDRRSKQVWLTEAGRAFRDKAIADLAPDLARVKDVMDPDEVADLVARLERLRIWLDTNR</sequence>
<comment type="caution">
    <text evidence="2">The sequence shown here is derived from an EMBL/GenBank/DDBJ whole genome shotgun (WGS) entry which is preliminary data.</text>
</comment>
<dbReference type="InterPro" id="IPR036388">
    <property type="entry name" value="WH-like_DNA-bd_sf"/>
</dbReference>
<dbReference type="SUPFAM" id="SSF46785">
    <property type="entry name" value="Winged helix' DNA-binding domain"/>
    <property type="match status" value="1"/>
</dbReference>
<dbReference type="PANTHER" id="PTHR33164">
    <property type="entry name" value="TRANSCRIPTIONAL REGULATOR, MARR FAMILY"/>
    <property type="match status" value="1"/>
</dbReference>
<dbReference type="InterPro" id="IPR036390">
    <property type="entry name" value="WH_DNA-bd_sf"/>
</dbReference>
<feature type="domain" description="HTH marR-type" evidence="1">
    <location>
        <begin position="9"/>
        <end position="141"/>
    </location>
</feature>
<dbReference type="InterPro" id="IPR000835">
    <property type="entry name" value="HTH_MarR-typ"/>
</dbReference>
<reference evidence="2" key="1">
    <citation type="journal article" date="2014" name="Int. J. Syst. Evol. Microbiol.">
        <title>Complete genome sequence of Corynebacterium casei LMG S-19264T (=DSM 44701T), isolated from a smear-ripened cheese.</title>
        <authorList>
            <consortium name="US DOE Joint Genome Institute (JGI-PGF)"/>
            <person name="Walter F."/>
            <person name="Albersmeier A."/>
            <person name="Kalinowski J."/>
            <person name="Ruckert C."/>
        </authorList>
    </citation>
    <scope>NUCLEOTIDE SEQUENCE</scope>
    <source>
        <strain evidence="2">CGMCC 1.12426</strain>
    </source>
</reference>
<dbReference type="GO" id="GO:0006950">
    <property type="term" value="P:response to stress"/>
    <property type="evidence" value="ECO:0007669"/>
    <property type="project" value="TreeGrafter"/>
</dbReference>
<accession>A0A916TG71</accession>
<dbReference type="EMBL" id="BMFA01000004">
    <property type="protein sequence ID" value="GGB43869.1"/>
    <property type="molecule type" value="Genomic_DNA"/>
</dbReference>
<reference evidence="2" key="2">
    <citation type="submission" date="2020-09" db="EMBL/GenBank/DDBJ databases">
        <authorList>
            <person name="Sun Q."/>
            <person name="Zhou Y."/>
        </authorList>
    </citation>
    <scope>NUCLEOTIDE SEQUENCE</scope>
    <source>
        <strain evidence="2">CGMCC 1.12426</strain>
    </source>
</reference>
<dbReference type="RefSeq" id="WP_150495784.1">
    <property type="nucleotide sequence ID" value="NZ_BMFA01000004.1"/>
</dbReference>
<organism evidence="2 3">
    <name type="scientific">Roseibium aquae</name>
    <dbReference type="NCBI Taxonomy" id="1323746"/>
    <lineage>
        <taxon>Bacteria</taxon>
        <taxon>Pseudomonadati</taxon>
        <taxon>Pseudomonadota</taxon>
        <taxon>Alphaproteobacteria</taxon>
        <taxon>Hyphomicrobiales</taxon>
        <taxon>Stappiaceae</taxon>
        <taxon>Roseibium</taxon>
    </lineage>
</organism>
<name>A0A916TG71_9HYPH</name>
<evidence type="ECO:0000313" key="3">
    <source>
        <dbReference type="Proteomes" id="UP000605148"/>
    </source>
</evidence>
<dbReference type="Pfam" id="PF12802">
    <property type="entry name" value="MarR_2"/>
    <property type="match status" value="1"/>
</dbReference>
<dbReference type="AlphaFoldDB" id="A0A916TG71"/>
<keyword evidence="3" id="KW-1185">Reference proteome</keyword>
<gene>
    <name evidence="2" type="ORF">GCM10011316_14800</name>
</gene>
<proteinExistence type="predicted"/>
<dbReference type="InterPro" id="IPR039422">
    <property type="entry name" value="MarR/SlyA-like"/>
</dbReference>
<protein>
    <submittedName>
        <fullName evidence="2">MarR family transcriptional regulator</fullName>
    </submittedName>
</protein>